<protein>
    <recommendedName>
        <fullName evidence="3">ABC transporter domain-containing protein</fullName>
    </recommendedName>
</protein>
<gene>
    <name evidence="4" type="ORF">ATY41_08545</name>
</gene>
<dbReference type="Pfam" id="PF00005">
    <property type="entry name" value="ABC_tran"/>
    <property type="match status" value="1"/>
</dbReference>
<dbReference type="PANTHER" id="PTHR42794">
    <property type="entry name" value="HEMIN IMPORT ATP-BINDING PROTEIN HMUV"/>
    <property type="match status" value="1"/>
</dbReference>
<sequence length="161" mass="16782">MSAAPPAALVSARDVSVGYGRKRAVRGVSLDVAAGETIALIGPNGSGKSSLLRAFAGRVPVAGGSVRIGGRDIARAGPRERARAAGLLEQRNPAPADLTVRELAGYGRHPHRRWFERGGEADRDAVDWALAHTGMLADADRVVAELSGGEAQRAWLAMVLA</sequence>
<accession>A0A1E2SMG4</accession>
<keyword evidence="2" id="KW-1278">Translocase</keyword>
<evidence type="ECO:0000259" key="3">
    <source>
        <dbReference type="Pfam" id="PF00005"/>
    </source>
</evidence>
<dbReference type="GO" id="GO:0016887">
    <property type="term" value="F:ATP hydrolysis activity"/>
    <property type="evidence" value="ECO:0007669"/>
    <property type="project" value="InterPro"/>
</dbReference>
<dbReference type="EMBL" id="LNZG01000006">
    <property type="protein sequence ID" value="ODA90814.1"/>
    <property type="molecule type" value="Genomic_DNA"/>
</dbReference>
<keyword evidence="1" id="KW-0813">Transport</keyword>
<dbReference type="InterPro" id="IPR003439">
    <property type="entry name" value="ABC_transporter-like_ATP-bd"/>
</dbReference>
<dbReference type="InterPro" id="IPR027417">
    <property type="entry name" value="P-loop_NTPase"/>
</dbReference>
<dbReference type="OrthoDB" id="5296765at2"/>
<dbReference type="Gene3D" id="3.40.50.300">
    <property type="entry name" value="P-loop containing nucleotide triphosphate hydrolases"/>
    <property type="match status" value="1"/>
</dbReference>
<dbReference type="RefSeq" id="WP_050737837.1">
    <property type="nucleotide sequence ID" value="NZ_LNZG01000006.1"/>
</dbReference>
<evidence type="ECO:0000256" key="1">
    <source>
        <dbReference type="ARBA" id="ARBA00022448"/>
    </source>
</evidence>
<dbReference type="GO" id="GO:0005524">
    <property type="term" value="F:ATP binding"/>
    <property type="evidence" value="ECO:0007669"/>
    <property type="project" value="InterPro"/>
</dbReference>
<reference evidence="4 5" key="1">
    <citation type="submission" date="2015-11" db="EMBL/GenBank/DDBJ databases">
        <authorList>
            <person name="Zhang Y."/>
            <person name="Guo Z."/>
        </authorList>
    </citation>
    <scope>NUCLEOTIDE SEQUENCE [LARGE SCALE GENOMIC DNA]</scope>
    <source>
        <strain evidence="5">gdw1</strain>
    </source>
</reference>
<organism evidence="4 5">
    <name type="scientific">Leifsonia xyli subsp. xyli</name>
    <dbReference type="NCBI Taxonomy" id="59736"/>
    <lineage>
        <taxon>Bacteria</taxon>
        <taxon>Bacillati</taxon>
        <taxon>Actinomycetota</taxon>
        <taxon>Actinomycetes</taxon>
        <taxon>Micrococcales</taxon>
        <taxon>Microbacteriaceae</taxon>
        <taxon>Leifsonia</taxon>
    </lineage>
</organism>
<dbReference type="PANTHER" id="PTHR42794:SF1">
    <property type="entry name" value="HEMIN IMPORT ATP-BINDING PROTEIN HMUV"/>
    <property type="match status" value="1"/>
</dbReference>
<feature type="domain" description="ABC transporter" evidence="3">
    <location>
        <begin position="26"/>
        <end position="160"/>
    </location>
</feature>
<proteinExistence type="predicted"/>
<name>A0A1E2SMG4_LEIXY</name>
<comment type="caution">
    <text evidence="4">The sequence shown here is derived from an EMBL/GenBank/DDBJ whole genome shotgun (WGS) entry which is preliminary data.</text>
</comment>
<evidence type="ECO:0000313" key="5">
    <source>
        <dbReference type="Proteomes" id="UP000094426"/>
    </source>
</evidence>
<dbReference type="AlphaFoldDB" id="A0A1E2SMG4"/>
<evidence type="ECO:0000313" key="4">
    <source>
        <dbReference type="EMBL" id="ODA90814.1"/>
    </source>
</evidence>
<dbReference type="SUPFAM" id="SSF52540">
    <property type="entry name" value="P-loop containing nucleoside triphosphate hydrolases"/>
    <property type="match status" value="1"/>
</dbReference>
<dbReference type="Proteomes" id="UP000094426">
    <property type="component" value="Unassembled WGS sequence"/>
</dbReference>
<evidence type="ECO:0000256" key="2">
    <source>
        <dbReference type="ARBA" id="ARBA00022967"/>
    </source>
</evidence>